<sequence length="454" mass="52280">MVGFAIGTIVVGFLLLWIYLFDLLGWFQLQLSTPDPDGRIKYLLSATAQVLGALFALVFSITLIAVQFVTKYTHRTMGIVFNNWITYLYMPVFALSVIISLLFLFFNPVFGGAIISLSVGVLVTLSLVPFFLYLKDRMKVETIIQHIKDEGIRALKVKDFETLERKINDLDNISMGAYGDHNYDVLDLATEALIRFAKEMEEHTKDVGDEETQEYYYHNLIFECLNNTLEEGINDTRVPTIIMSQLGKLAPVTVSGNLITTWKLIRDLEIKAEKMIVEKSSRPIYYKEAMSSYAARILYLMAMAKEETKKINDQEFQTIQSAVEIHRRHLNKGWVRFSVLHLRRTCMLALKYRDSIELYYSFPALGDIMNLKILPEHLFDYLDYWKEKGEPSDVNQFCRELEPLVAALSNNKSFPQLKQFLADNFRNYGNIFLSKNNTWHSVGSSLLEHADSLE</sequence>
<accession>A0A532V047</accession>
<feature type="transmembrane region" description="Helical" evidence="1">
    <location>
        <begin position="87"/>
        <end position="106"/>
    </location>
</feature>
<keyword evidence="1" id="KW-1133">Transmembrane helix</keyword>
<keyword evidence="1" id="KW-0812">Transmembrane</keyword>
<evidence type="ECO:0000313" key="3">
    <source>
        <dbReference type="Proteomes" id="UP000317778"/>
    </source>
</evidence>
<reference evidence="2 3" key="1">
    <citation type="submission" date="2017-06" db="EMBL/GenBank/DDBJ databases">
        <title>Novel microbial phyla capable of carbon fixation and sulfur reduction in deep-sea sediments.</title>
        <authorList>
            <person name="Huang J."/>
            <person name="Baker B."/>
            <person name="Wang Y."/>
        </authorList>
    </citation>
    <scope>NUCLEOTIDE SEQUENCE [LARGE SCALE GENOMIC DNA]</scope>
    <source>
        <strain evidence="2">B3_TA06</strain>
    </source>
</reference>
<evidence type="ECO:0000313" key="2">
    <source>
        <dbReference type="EMBL" id="TKJ40580.1"/>
    </source>
</evidence>
<comment type="caution">
    <text evidence="2">The sequence shown here is derived from an EMBL/GenBank/DDBJ whole genome shotgun (WGS) entry which is preliminary data.</text>
</comment>
<gene>
    <name evidence="2" type="ORF">CEE36_09350</name>
</gene>
<dbReference type="Pfam" id="PF10011">
    <property type="entry name" value="DUF2254"/>
    <property type="match status" value="1"/>
</dbReference>
<name>A0A532V047_UNCT6</name>
<dbReference type="EMBL" id="NJBO01000017">
    <property type="protein sequence ID" value="TKJ40580.1"/>
    <property type="molecule type" value="Genomic_DNA"/>
</dbReference>
<feature type="transmembrane region" description="Helical" evidence="1">
    <location>
        <begin position="7"/>
        <end position="27"/>
    </location>
</feature>
<evidence type="ECO:0008006" key="4">
    <source>
        <dbReference type="Google" id="ProtNLM"/>
    </source>
</evidence>
<dbReference type="InterPro" id="IPR018723">
    <property type="entry name" value="DUF2254_membrane"/>
</dbReference>
<protein>
    <recommendedName>
        <fullName evidence="4">DUF2254 domain-containing protein</fullName>
    </recommendedName>
</protein>
<dbReference type="AlphaFoldDB" id="A0A532V047"/>
<organism evidence="2 3">
    <name type="scientific">candidate division TA06 bacterium B3_TA06</name>
    <dbReference type="NCBI Taxonomy" id="2012487"/>
    <lineage>
        <taxon>Bacteria</taxon>
        <taxon>Bacteria division TA06</taxon>
    </lineage>
</organism>
<proteinExistence type="predicted"/>
<keyword evidence="1" id="KW-0472">Membrane</keyword>
<dbReference type="Proteomes" id="UP000317778">
    <property type="component" value="Unassembled WGS sequence"/>
</dbReference>
<feature type="transmembrane region" description="Helical" evidence="1">
    <location>
        <begin position="112"/>
        <end position="134"/>
    </location>
</feature>
<evidence type="ECO:0000256" key="1">
    <source>
        <dbReference type="SAM" id="Phobius"/>
    </source>
</evidence>
<feature type="transmembrane region" description="Helical" evidence="1">
    <location>
        <begin position="47"/>
        <end position="66"/>
    </location>
</feature>